<dbReference type="OrthoDB" id="272235at2"/>
<proteinExistence type="predicted"/>
<keyword evidence="3" id="KW-1185">Reference proteome</keyword>
<dbReference type="Pfam" id="PF06258">
    <property type="entry name" value="Mito_fiss_Elm1"/>
    <property type="match status" value="1"/>
</dbReference>
<dbReference type="Proteomes" id="UP000185678">
    <property type="component" value="Unassembled WGS sequence"/>
</dbReference>
<dbReference type="STRING" id="80876.SAMN05421779_11422"/>
<dbReference type="SUPFAM" id="SSF53756">
    <property type="entry name" value="UDP-Glycosyltransferase/glycogen phosphorylase"/>
    <property type="match status" value="1"/>
</dbReference>
<protein>
    <recommendedName>
        <fullName evidence="4">Nucleoside-diphosphate sugar epimerase</fullName>
    </recommendedName>
</protein>
<dbReference type="InterPro" id="IPR009367">
    <property type="entry name" value="Elm1-like"/>
</dbReference>
<feature type="region of interest" description="Disordered" evidence="1">
    <location>
        <begin position="352"/>
        <end position="372"/>
    </location>
</feature>
<dbReference type="AlphaFoldDB" id="A0A1N7QCQ0"/>
<evidence type="ECO:0000313" key="3">
    <source>
        <dbReference type="Proteomes" id="UP000185678"/>
    </source>
</evidence>
<evidence type="ECO:0008006" key="4">
    <source>
        <dbReference type="Google" id="ProtNLM"/>
    </source>
</evidence>
<reference evidence="2 3" key="1">
    <citation type="submission" date="2017-01" db="EMBL/GenBank/DDBJ databases">
        <authorList>
            <person name="Mah S.A."/>
            <person name="Swanson W.J."/>
            <person name="Moy G.W."/>
            <person name="Vacquier V.D."/>
        </authorList>
    </citation>
    <scope>NUCLEOTIDE SEQUENCE [LARGE SCALE GENOMIC DNA]</scope>
    <source>
        <strain evidence="2 3">DSM 11589</strain>
    </source>
</reference>
<evidence type="ECO:0000313" key="2">
    <source>
        <dbReference type="EMBL" id="SIT20347.1"/>
    </source>
</evidence>
<dbReference type="RefSeq" id="WP_076402180.1">
    <property type="nucleotide sequence ID" value="NZ_FTOA01000014.1"/>
</dbReference>
<dbReference type="PANTHER" id="PTHR33986">
    <property type="entry name" value="OS02G0535700 PROTEIN"/>
    <property type="match status" value="1"/>
</dbReference>
<feature type="compositionally biased region" description="Basic and acidic residues" evidence="1">
    <location>
        <begin position="361"/>
        <end position="372"/>
    </location>
</feature>
<organism evidence="2 3">
    <name type="scientific">Insolitispirillum peregrinum</name>
    <dbReference type="NCBI Taxonomy" id="80876"/>
    <lineage>
        <taxon>Bacteria</taxon>
        <taxon>Pseudomonadati</taxon>
        <taxon>Pseudomonadota</taxon>
        <taxon>Alphaproteobacteria</taxon>
        <taxon>Rhodospirillales</taxon>
        <taxon>Novispirillaceae</taxon>
        <taxon>Insolitispirillum</taxon>
    </lineage>
</organism>
<evidence type="ECO:0000256" key="1">
    <source>
        <dbReference type="SAM" id="MobiDB-lite"/>
    </source>
</evidence>
<dbReference type="EMBL" id="FTOA01000014">
    <property type="protein sequence ID" value="SIT20347.1"/>
    <property type="molecule type" value="Genomic_DNA"/>
</dbReference>
<sequence>MAALEPWNLDRPSDTVQEPTVWVLADDRAGNVAQALGVAEALAWPFDKKDIAYTGWARLPNWLRGASLRGLTPASQDALMGPWPDVVIAAGRRTAPVARWIKRQNNGKTFLCQVMWPGGSGAADFDLIAVPTHDDLSPVHRNVVRITGAPHRVTEAKLAIEATRWAPRLETLKKPLVALVVGGTTKNRTFTVEMAKELAAQASAVAKDMGGTLVVTTSRRTGDEPARALLEALPQAGHVFRWTPEATPSDNPYFGYLALADAIIVTGDSVSMVSEACASPAPVYVYAPPALIAPKHQRLLKHLYGLGMAEALENRSSYAWEHPPLNAASEIAALIRSAMVITLTQRKGAAALLPGPSSKDNGNRRLSDNGRT</sequence>
<name>A0A1N7QCQ0_9PROT</name>
<dbReference type="PANTHER" id="PTHR33986:SF15">
    <property type="entry name" value="MITOCHONDRIAL FISSION PROTEIN ELM1"/>
    <property type="match status" value="1"/>
</dbReference>
<gene>
    <name evidence="2" type="ORF">SAMN05421779_11422</name>
</gene>
<accession>A0A1N7QCQ0</accession>